<dbReference type="EMBL" id="BAFN01000001">
    <property type="protein sequence ID" value="GAN34697.1"/>
    <property type="molecule type" value="Genomic_DNA"/>
</dbReference>
<evidence type="ECO:0000259" key="3">
    <source>
        <dbReference type="Pfam" id="PF02678"/>
    </source>
</evidence>
<dbReference type="PANTHER" id="PTHR13903">
    <property type="entry name" value="PIRIN-RELATED"/>
    <property type="match status" value="1"/>
</dbReference>
<dbReference type="InterPro" id="IPR008778">
    <property type="entry name" value="Pirin_C_dom"/>
</dbReference>
<dbReference type="SUPFAM" id="SSF51182">
    <property type="entry name" value="RmlC-like cupins"/>
    <property type="match status" value="1"/>
</dbReference>
<dbReference type="InterPro" id="IPR014710">
    <property type="entry name" value="RmlC-like_jellyroll"/>
</dbReference>
<proteinExistence type="inferred from homology"/>
<evidence type="ECO:0000256" key="1">
    <source>
        <dbReference type="ARBA" id="ARBA00008416"/>
    </source>
</evidence>
<sequence>MGNKGIISSGDIQWMTAGSGIIHQEMPKGDPNGVMFGFQLWANLPKSHKMMEPRYRDVKNRQIPEVMLENGTKVRVICGKAGGRQGPVRDIITNPEYLDVTVPARSEFIHPTKRGHTVFAYVIEGKGYFCKEKLPFSYEIEGVNYFDIQRDPFVSNETLVLFDDGDQMMVSTEGDAVRFLLISGKPIGEPIAWYGPIVMNTEDELRVAFEEYHNGTFVKHGRV</sequence>
<evidence type="ECO:0000313" key="5">
    <source>
        <dbReference type="EMBL" id="GAN34697.1"/>
    </source>
</evidence>
<dbReference type="InterPro" id="IPR011051">
    <property type="entry name" value="RmlC_Cupin_sf"/>
</dbReference>
<comment type="caution">
    <text evidence="5">The sequence shown here is derived from an EMBL/GenBank/DDBJ whole genome shotgun (WGS) entry which is preliminary data.</text>
</comment>
<feature type="domain" description="Pirin N-terminal" evidence="3">
    <location>
        <begin position="1"/>
        <end position="41"/>
    </location>
</feature>
<protein>
    <submittedName>
        <fullName evidence="5">Uncharacterized protein</fullName>
    </submittedName>
</protein>
<evidence type="ECO:0000256" key="2">
    <source>
        <dbReference type="RuleBase" id="RU003457"/>
    </source>
</evidence>
<organism evidence="5 6">
    <name type="scientific">Candidatus Brocadia sinica JPN1</name>
    <dbReference type="NCBI Taxonomy" id="1197129"/>
    <lineage>
        <taxon>Bacteria</taxon>
        <taxon>Pseudomonadati</taxon>
        <taxon>Planctomycetota</taxon>
        <taxon>Candidatus Brocadiia</taxon>
        <taxon>Candidatus Brocadiales</taxon>
        <taxon>Candidatus Brocadiaceae</taxon>
        <taxon>Candidatus Brocadia</taxon>
    </lineage>
</organism>
<dbReference type="CDD" id="cd02247">
    <property type="entry name" value="cupin_pirin_C"/>
    <property type="match status" value="1"/>
</dbReference>
<accession>A0ABQ0K0W1</accession>
<gene>
    <name evidence="5" type="ORF">BROSI_A3240</name>
</gene>
<evidence type="ECO:0000313" key="6">
    <source>
        <dbReference type="Proteomes" id="UP000032309"/>
    </source>
</evidence>
<dbReference type="InterPro" id="IPR012093">
    <property type="entry name" value="Pirin"/>
</dbReference>
<dbReference type="Gene3D" id="2.60.120.10">
    <property type="entry name" value="Jelly Rolls"/>
    <property type="match status" value="1"/>
</dbReference>
<dbReference type="Pfam" id="PF02678">
    <property type="entry name" value="Pirin"/>
    <property type="match status" value="1"/>
</dbReference>
<feature type="domain" description="Pirin C-terminal" evidence="4">
    <location>
        <begin position="97"/>
        <end position="217"/>
    </location>
</feature>
<name>A0ABQ0K0W1_9BACT</name>
<dbReference type="PIRSF" id="PIRSF006232">
    <property type="entry name" value="Pirin"/>
    <property type="match status" value="1"/>
</dbReference>
<dbReference type="InterPro" id="IPR003829">
    <property type="entry name" value="Pirin_N_dom"/>
</dbReference>
<keyword evidence="6" id="KW-1185">Reference proteome</keyword>
<reference evidence="6" key="1">
    <citation type="journal article" date="2015" name="Genome Announc.">
        <title>Draft Genome Sequence of an Anaerobic Ammonium-Oxidizing Bacterium, "Candidatus Brocadia sinica".</title>
        <authorList>
            <person name="Oshiki M."/>
            <person name="Shinyako-Hata K."/>
            <person name="Satoh H."/>
            <person name="Okabe S."/>
        </authorList>
    </citation>
    <scope>NUCLEOTIDE SEQUENCE [LARGE SCALE GENOMIC DNA]</scope>
    <source>
        <strain evidence="6">JPN1</strain>
    </source>
</reference>
<evidence type="ECO:0000259" key="4">
    <source>
        <dbReference type="Pfam" id="PF05726"/>
    </source>
</evidence>
<comment type="similarity">
    <text evidence="1 2">Belongs to the pirin family.</text>
</comment>
<dbReference type="Proteomes" id="UP000032309">
    <property type="component" value="Unassembled WGS sequence"/>
</dbReference>
<dbReference type="PANTHER" id="PTHR13903:SF8">
    <property type="entry name" value="PIRIN"/>
    <property type="match status" value="1"/>
</dbReference>
<dbReference type="Pfam" id="PF05726">
    <property type="entry name" value="Pirin_C"/>
    <property type="match status" value="1"/>
</dbReference>